<dbReference type="Proteomes" id="UP000015104">
    <property type="component" value="Unassembled WGS sequence"/>
</dbReference>
<dbReference type="HOGENOM" id="CLU_019399_0_1_1"/>
<dbReference type="Gene3D" id="3.20.20.80">
    <property type="entry name" value="Glycosidases"/>
    <property type="match status" value="1"/>
</dbReference>
<reference evidence="4" key="1">
    <citation type="submission" date="2011-08" db="EMBL/GenBank/DDBJ databases">
        <authorList>
            <person name="Rombauts S."/>
        </authorList>
    </citation>
    <scope>NUCLEOTIDE SEQUENCE</scope>
    <source>
        <strain evidence="4">London</strain>
    </source>
</reference>
<dbReference type="OMA" id="MNDVQGE"/>
<dbReference type="CDD" id="cd06543">
    <property type="entry name" value="GH18_PF-ChiA-like"/>
    <property type="match status" value="1"/>
</dbReference>
<feature type="region of interest" description="Disordered" evidence="1">
    <location>
        <begin position="322"/>
        <end position="351"/>
    </location>
</feature>
<feature type="signal peptide" evidence="2">
    <location>
        <begin position="1"/>
        <end position="23"/>
    </location>
</feature>
<reference evidence="3" key="2">
    <citation type="submission" date="2015-06" db="UniProtKB">
        <authorList>
            <consortium name="EnsemblMetazoa"/>
        </authorList>
    </citation>
    <scope>IDENTIFICATION</scope>
</reference>
<protein>
    <recommendedName>
        <fullName evidence="5">GH18 domain-containing protein</fullName>
    </recommendedName>
</protein>
<accession>T1KUP8</accession>
<feature type="chain" id="PRO_5007729161" description="GH18 domain-containing protein" evidence="2">
    <location>
        <begin position="24"/>
        <end position="401"/>
    </location>
</feature>
<dbReference type="InterPro" id="IPR052750">
    <property type="entry name" value="GH18_Chitinase"/>
</dbReference>
<dbReference type="AlphaFoldDB" id="T1KUP8"/>
<evidence type="ECO:0000313" key="4">
    <source>
        <dbReference type="Proteomes" id="UP000015104"/>
    </source>
</evidence>
<dbReference type="SUPFAM" id="SSF51445">
    <property type="entry name" value="(Trans)glycosidases"/>
    <property type="match status" value="1"/>
</dbReference>
<name>T1KUP8_TETUR</name>
<sequence>MAPVNILFTVFILVLQVLRPTDGRGPRVAPYVDILMSGPSLSELSSATGSKAFTVAFAVGGTSGCEPMWGGELPLNESKIINNIREFQSMGGQVIVATGGALGPYLESICTTEAALTGAYFKILDTVKTNHLDIDIEAAVPLNVLVKSLKNVQNARPETTVRLTLMVQGDDYGLTPELGVNLLKAAASVGLRVDIVNPMTMEFGTSRSDWGEAVISALESTLKQMASIWPEKSTSTLRSMLGATPMIGRNFNGKIFEVKHARSLIDYAKKTGLGYLGFWSVGRDNGKCPGGGISPSCSSIAQSEYEFTKIFNEYADFAGQPSNENGTFSNEIDDKVTNDKSTASPSTTTTSAPLIKTCKGHESRFDEWCVANCARDNCPESICTCSTSPLAPKLVYRTNRI</sequence>
<dbReference type="OrthoDB" id="6501919at2759"/>
<gene>
    <name evidence="3" type="primary">107367455</name>
</gene>
<evidence type="ECO:0000256" key="1">
    <source>
        <dbReference type="SAM" id="MobiDB-lite"/>
    </source>
</evidence>
<dbReference type="STRING" id="32264.T1KUP8"/>
<dbReference type="eggNOG" id="ENOG502S4VE">
    <property type="taxonomic scope" value="Eukaryota"/>
</dbReference>
<dbReference type="EnsemblMetazoa" id="tetur22g00810.1">
    <property type="protein sequence ID" value="tetur22g00810.1"/>
    <property type="gene ID" value="tetur22g00810"/>
</dbReference>
<feature type="compositionally biased region" description="Low complexity" evidence="1">
    <location>
        <begin position="341"/>
        <end position="351"/>
    </location>
</feature>
<dbReference type="PANTHER" id="PTHR42976">
    <property type="entry name" value="BIFUNCTIONAL CHITINASE/LYSOZYME-RELATED"/>
    <property type="match status" value="1"/>
</dbReference>
<proteinExistence type="predicted"/>
<dbReference type="SMR" id="T1KUP8"/>
<evidence type="ECO:0000256" key="2">
    <source>
        <dbReference type="SAM" id="SignalP"/>
    </source>
</evidence>
<dbReference type="InterPro" id="IPR017853">
    <property type="entry name" value="GH"/>
</dbReference>
<organism evidence="3 4">
    <name type="scientific">Tetranychus urticae</name>
    <name type="common">Two-spotted spider mite</name>
    <dbReference type="NCBI Taxonomy" id="32264"/>
    <lineage>
        <taxon>Eukaryota</taxon>
        <taxon>Metazoa</taxon>
        <taxon>Ecdysozoa</taxon>
        <taxon>Arthropoda</taxon>
        <taxon>Chelicerata</taxon>
        <taxon>Arachnida</taxon>
        <taxon>Acari</taxon>
        <taxon>Acariformes</taxon>
        <taxon>Trombidiformes</taxon>
        <taxon>Prostigmata</taxon>
        <taxon>Eleutherengona</taxon>
        <taxon>Raphignathae</taxon>
        <taxon>Tetranychoidea</taxon>
        <taxon>Tetranychidae</taxon>
        <taxon>Tetranychus</taxon>
    </lineage>
</organism>
<dbReference type="PANTHER" id="PTHR42976:SF1">
    <property type="entry name" value="GH18 DOMAIN-CONTAINING PROTEIN-RELATED"/>
    <property type="match status" value="1"/>
</dbReference>
<keyword evidence="2" id="KW-0732">Signal</keyword>
<keyword evidence="4" id="KW-1185">Reference proteome</keyword>
<dbReference type="EMBL" id="CAEY01000578">
    <property type="status" value="NOT_ANNOTATED_CDS"/>
    <property type="molecule type" value="Genomic_DNA"/>
</dbReference>
<evidence type="ECO:0000313" key="3">
    <source>
        <dbReference type="EnsemblMetazoa" id="tetur22g00810.1"/>
    </source>
</evidence>
<evidence type="ECO:0008006" key="5">
    <source>
        <dbReference type="Google" id="ProtNLM"/>
    </source>
</evidence>